<dbReference type="SUPFAM" id="SSF111369">
    <property type="entry name" value="HlyD-like secretion proteins"/>
    <property type="match status" value="1"/>
</dbReference>
<dbReference type="PANTHER" id="PTHR30158">
    <property type="entry name" value="ACRA/E-RELATED COMPONENT OF DRUG EFFLUX TRANSPORTER"/>
    <property type="match status" value="1"/>
</dbReference>
<proteinExistence type="inferred from homology"/>
<name>A0A4S2H9N2_9PROT</name>
<dbReference type="RefSeq" id="WP_135945414.1">
    <property type="nucleotide sequence ID" value="NZ_BMEI01000003.1"/>
</dbReference>
<dbReference type="EMBL" id="SRXV01000003">
    <property type="protein sequence ID" value="TGY92281.1"/>
    <property type="molecule type" value="Genomic_DNA"/>
</dbReference>
<sequence length="396" mass="42013">MPFRTVAMFALLAVSALISACTQGNAASEQAPPAPTVQVSEPVQREIADWDEFTGRFESPQQVGIRARVSGYLEEVHVEDGATVEAGQLLFTLDQRPYEAAYAAAQGRAEQARAQLQQARADLGRAEQLRDADAISQEELEQARTASITARAALAAAQADADAAALDLEYTQIRSPIAGQLSARQADPGDLVQGGLASGEPLITVVQTDPLHFPFYASESIFLRYQRQEGTGLGAPVEVRLQDESEFSLSGEIGFVDNAVQPGTGAILMRAEFDNENGLIRPGMLGTIRVRGSSPYQAMLVPRTAISSDATRRFVFVVDSEGVANSKPVTLGAVVSNLQVVHGLSPDDRVVVGGLQGLRPGTPVQVQPGEIALQSASTAERSNLQPRPAGSARVVD</sequence>
<feature type="domain" description="Multidrug resistance protein MdtA-like alpha-helical hairpin" evidence="6">
    <location>
        <begin position="102"/>
        <end position="171"/>
    </location>
</feature>
<dbReference type="Pfam" id="PF25876">
    <property type="entry name" value="HH_MFP_RND"/>
    <property type="match status" value="1"/>
</dbReference>
<feature type="region of interest" description="Disordered" evidence="4">
    <location>
        <begin position="377"/>
        <end position="396"/>
    </location>
</feature>
<feature type="signal peptide" evidence="5">
    <location>
        <begin position="1"/>
        <end position="26"/>
    </location>
</feature>
<dbReference type="Gene3D" id="1.10.287.470">
    <property type="entry name" value="Helix hairpin bin"/>
    <property type="match status" value="1"/>
</dbReference>
<dbReference type="Pfam" id="PF25917">
    <property type="entry name" value="BSH_RND"/>
    <property type="match status" value="1"/>
</dbReference>
<evidence type="ECO:0000259" key="7">
    <source>
        <dbReference type="Pfam" id="PF25917"/>
    </source>
</evidence>
<dbReference type="InterPro" id="IPR006143">
    <property type="entry name" value="RND_pump_MFP"/>
</dbReference>
<dbReference type="InterPro" id="IPR058626">
    <property type="entry name" value="MdtA-like_b-barrel"/>
</dbReference>
<comment type="caution">
    <text evidence="10">The sequence shown here is derived from an EMBL/GenBank/DDBJ whole genome shotgun (WGS) entry which is preliminary data.</text>
</comment>
<evidence type="ECO:0000256" key="4">
    <source>
        <dbReference type="SAM" id="MobiDB-lite"/>
    </source>
</evidence>
<dbReference type="GO" id="GO:0030313">
    <property type="term" value="C:cell envelope"/>
    <property type="evidence" value="ECO:0007669"/>
    <property type="project" value="UniProtKB-SubCell"/>
</dbReference>
<keyword evidence="5" id="KW-0732">Signal</keyword>
<dbReference type="GO" id="GO:0046677">
    <property type="term" value="P:response to antibiotic"/>
    <property type="evidence" value="ECO:0007669"/>
    <property type="project" value="TreeGrafter"/>
</dbReference>
<dbReference type="Gene3D" id="2.40.420.20">
    <property type="match status" value="1"/>
</dbReference>
<evidence type="ECO:0000259" key="8">
    <source>
        <dbReference type="Pfam" id="PF25944"/>
    </source>
</evidence>
<evidence type="ECO:0000256" key="3">
    <source>
        <dbReference type="SAM" id="Coils"/>
    </source>
</evidence>
<comment type="subcellular location">
    <subcellularLocation>
        <location evidence="1">Cell envelope</location>
    </subcellularLocation>
</comment>
<keyword evidence="3" id="KW-0175">Coiled coil</keyword>
<evidence type="ECO:0000256" key="5">
    <source>
        <dbReference type="SAM" id="SignalP"/>
    </source>
</evidence>
<keyword evidence="11" id="KW-1185">Reference proteome</keyword>
<dbReference type="OrthoDB" id="9816569at2"/>
<evidence type="ECO:0000313" key="10">
    <source>
        <dbReference type="EMBL" id="TGY92281.1"/>
    </source>
</evidence>
<dbReference type="PRINTS" id="PR01490">
    <property type="entry name" value="RTXTOXIND"/>
</dbReference>
<organism evidence="10 11">
    <name type="scientific">Marinicauda pacifica</name>
    <dbReference type="NCBI Taxonomy" id="1133559"/>
    <lineage>
        <taxon>Bacteria</taxon>
        <taxon>Pseudomonadati</taxon>
        <taxon>Pseudomonadota</taxon>
        <taxon>Alphaproteobacteria</taxon>
        <taxon>Maricaulales</taxon>
        <taxon>Maricaulaceae</taxon>
        <taxon>Marinicauda</taxon>
    </lineage>
</organism>
<accession>A0A4S2H9N2</accession>
<dbReference type="Pfam" id="PF25944">
    <property type="entry name" value="Beta-barrel_RND"/>
    <property type="match status" value="1"/>
</dbReference>
<dbReference type="AlphaFoldDB" id="A0A4S2H9N2"/>
<feature type="chain" id="PRO_5020597953" evidence="5">
    <location>
        <begin position="27"/>
        <end position="396"/>
    </location>
</feature>
<dbReference type="Pfam" id="PF25967">
    <property type="entry name" value="RND-MFP_C"/>
    <property type="match status" value="1"/>
</dbReference>
<dbReference type="PROSITE" id="PS51257">
    <property type="entry name" value="PROKAR_LIPOPROTEIN"/>
    <property type="match status" value="1"/>
</dbReference>
<dbReference type="Gene3D" id="2.40.30.170">
    <property type="match status" value="1"/>
</dbReference>
<evidence type="ECO:0000256" key="1">
    <source>
        <dbReference type="ARBA" id="ARBA00004196"/>
    </source>
</evidence>
<dbReference type="InterPro" id="IPR058627">
    <property type="entry name" value="MdtA-like_C"/>
</dbReference>
<feature type="domain" description="Multidrug resistance protein MdtA-like C-terminal permuted SH3" evidence="9">
    <location>
        <begin position="297"/>
        <end position="356"/>
    </location>
</feature>
<feature type="coiled-coil region" evidence="3">
    <location>
        <begin position="102"/>
        <end position="129"/>
    </location>
</feature>
<gene>
    <name evidence="10" type="ORF">E5162_11560</name>
</gene>
<dbReference type="Proteomes" id="UP000305451">
    <property type="component" value="Unassembled WGS sequence"/>
</dbReference>
<dbReference type="GO" id="GO:0005886">
    <property type="term" value="C:plasma membrane"/>
    <property type="evidence" value="ECO:0007669"/>
    <property type="project" value="TreeGrafter"/>
</dbReference>
<dbReference type="InterPro" id="IPR058625">
    <property type="entry name" value="MdtA-like_BSH"/>
</dbReference>
<reference evidence="10 11" key="1">
    <citation type="journal article" date="2013" name="Int. J. Syst. Evol. Microbiol.">
        <title>Marinicauda pacifica gen. nov., sp. nov., a prosthecate alphaproteobacterium of the family Hyphomonadaceae isolated from deep seawater.</title>
        <authorList>
            <person name="Zhang X.Y."/>
            <person name="Li G.W."/>
            <person name="Wang C.S."/>
            <person name="Zhang Y.J."/>
            <person name="Xu X.W."/>
            <person name="Li H."/>
            <person name="Liu A."/>
            <person name="Liu C."/>
            <person name="Xie B.B."/>
            <person name="Qin Q.L."/>
            <person name="Xu Z."/>
            <person name="Chen X.L."/>
            <person name="Zhou B.C."/>
            <person name="Zhang Y.Z."/>
        </authorList>
    </citation>
    <scope>NUCLEOTIDE SEQUENCE [LARGE SCALE GENOMIC DNA]</scope>
    <source>
        <strain evidence="10 11">P-1 km-3</strain>
    </source>
</reference>
<dbReference type="PANTHER" id="PTHR30158:SF10">
    <property type="entry name" value="CATION EFFLUX PUMP"/>
    <property type="match status" value="1"/>
</dbReference>
<evidence type="ECO:0000259" key="6">
    <source>
        <dbReference type="Pfam" id="PF25876"/>
    </source>
</evidence>
<comment type="similarity">
    <text evidence="2">Belongs to the membrane fusion protein (MFP) (TC 8.A.1) family.</text>
</comment>
<feature type="domain" description="Multidrug resistance protein MdtA-like barrel-sandwich hybrid" evidence="7">
    <location>
        <begin position="62"/>
        <end position="197"/>
    </location>
</feature>
<dbReference type="GO" id="GO:0022857">
    <property type="term" value="F:transmembrane transporter activity"/>
    <property type="evidence" value="ECO:0007669"/>
    <property type="project" value="InterPro"/>
</dbReference>
<protein>
    <submittedName>
        <fullName evidence="10">Efflux RND transporter periplasmic adaptor subunit</fullName>
    </submittedName>
</protein>
<evidence type="ECO:0000259" key="9">
    <source>
        <dbReference type="Pfam" id="PF25967"/>
    </source>
</evidence>
<evidence type="ECO:0000313" key="11">
    <source>
        <dbReference type="Proteomes" id="UP000305451"/>
    </source>
</evidence>
<evidence type="ECO:0000256" key="2">
    <source>
        <dbReference type="ARBA" id="ARBA00009477"/>
    </source>
</evidence>
<feature type="domain" description="Multidrug resistance protein MdtA-like beta-barrel" evidence="8">
    <location>
        <begin position="218"/>
        <end position="290"/>
    </location>
</feature>
<dbReference type="Gene3D" id="2.40.50.100">
    <property type="match status" value="1"/>
</dbReference>
<dbReference type="InterPro" id="IPR058624">
    <property type="entry name" value="MdtA-like_HH"/>
</dbReference>
<dbReference type="NCBIfam" id="TIGR01730">
    <property type="entry name" value="RND_mfp"/>
    <property type="match status" value="1"/>
</dbReference>